<evidence type="ECO:0000313" key="1">
    <source>
        <dbReference type="EMBL" id="GMT27870.1"/>
    </source>
</evidence>
<evidence type="ECO:0000313" key="3">
    <source>
        <dbReference type="Proteomes" id="UP001432322"/>
    </source>
</evidence>
<gene>
    <name evidence="1" type="ORF">PFISCL1PPCAC_19167</name>
    <name evidence="2" type="ORF">PFISCL1PPCAC_28527</name>
</gene>
<proteinExistence type="predicted"/>
<accession>A0AAV5X2I9</accession>
<keyword evidence="3" id="KW-1185">Reference proteome</keyword>
<organism evidence="2 3">
    <name type="scientific">Pristionchus fissidentatus</name>
    <dbReference type="NCBI Taxonomy" id="1538716"/>
    <lineage>
        <taxon>Eukaryota</taxon>
        <taxon>Metazoa</taxon>
        <taxon>Ecdysozoa</taxon>
        <taxon>Nematoda</taxon>
        <taxon>Chromadorea</taxon>
        <taxon>Rhabditida</taxon>
        <taxon>Rhabditina</taxon>
        <taxon>Diplogasteromorpha</taxon>
        <taxon>Diplogasteroidea</taxon>
        <taxon>Neodiplogasteridae</taxon>
        <taxon>Pristionchus</taxon>
    </lineage>
</organism>
<protein>
    <submittedName>
        <fullName evidence="2">Uncharacterized protein</fullName>
    </submittedName>
</protein>
<dbReference type="EMBL" id="BTSY01000074">
    <property type="protein sequence ID" value="GMT37230.1"/>
    <property type="molecule type" value="Genomic_DNA"/>
</dbReference>
<comment type="caution">
    <text evidence="2">The sequence shown here is derived from an EMBL/GenBank/DDBJ whole genome shotgun (WGS) entry which is preliminary data.</text>
</comment>
<dbReference type="Proteomes" id="UP001432322">
    <property type="component" value="Unassembled WGS sequence"/>
</dbReference>
<name>A0AAV5X2I9_9BILA</name>
<evidence type="ECO:0000313" key="2">
    <source>
        <dbReference type="EMBL" id="GMT37230.1"/>
    </source>
</evidence>
<reference evidence="2" key="1">
    <citation type="submission" date="2023-10" db="EMBL/GenBank/DDBJ databases">
        <title>Genome assembly of Pristionchus species.</title>
        <authorList>
            <person name="Yoshida K."/>
            <person name="Sommer R.J."/>
        </authorList>
    </citation>
    <scope>NUCLEOTIDE SEQUENCE</scope>
    <source>
        <strain evidence="2">RS5133</strain>
    </source>
</reference>
<sequence>MRIESTMKIQKTKGDVAINNSFYNNPLVRINFSPISNHRIPLSYSKLYVERLERIIKNIEIEEIRVKLNFNDRGHFELIEKLRYVNAKKLDLNNDRMEGCPLYPSEKIDFSFIRDATERIESVEIYSVCNALSFEEISSLSEVVRSSAAGAKLVFWITEELAIEVFDRWLGIEFFSLLSGNDPIIRTNGAIEVYRDQWESNAELRKKCILDGLFETSMQYYCDASLRQFRLGFVRHSAQSKQDTLNDLIRI</sequence>
<dbReference type="AlphaFoldDB" id="A0AAV5X2I9"/>
<dbReference type="EMBL" id="BTSY01000005">
    <property type="protein sequence ID" value="GMT27870.1"/>
    <property type="molecule type" value="Genomic_DNA"/>
</dbReference>